<keyword evidence="1" id="KW-0547">Nucleotide-binding</keyword>
<protein>
    <submittedName>
        <fullName evidence="7">PSMC6</fullName>
    </submittedName>
</protein>
<dbReference type="InterPro" id="IPR027417">
    <property type="entry name" value="P-loop_NTPase"/>
</dbReference>
<dbReference type="PANTHER" id="PTHR23073">
    <property type="entry name" value="26S PROTEASOME REGULATORY SUBUNIT"/>
    <property type="match status" value="1"/>
</dbReference>
<dbReference type="OrthoDB" id="9890280at2759"/>
<keyword evidence="3" id="KW-0175">Coiled coil</keyword>
<accession>A0A7R8D3X0</accession>
<dbReference type="Gene3D" id="3.40.50.300">
    <property type="entry name" value="P-loop containing nucleotide triphosphate hydrolases"/>
    <property type="match status" value="1"/>
</dbReference>
<dbReference type="Gene3D" id="2.40.50.140">
    <property type="entry name" value="Nucleic acid-binding proteins"/>
    <property type="match status" value="1"/>
</dbReference>
<organism evidence="7 8">
    <name type="scientific">Lepeophtheirus salmonis</name>
    <name type="common">Salmon louse</name>
    <name type="synonym">Caligus salmonis</name>
    <dbReference type="NCBI Taxonomy" id="72036"/>
    <lineage>
        <taxon>Eukaryota</taxon>
        <taxon>Metazoa</taxon>
        <taxon>Ecdysozoa</taxon>
        <taxon>Arthropoda</taxon>
        <taxon>Crustacea</taxon>
        <taxon>Multicrustacea</taxon>
        <taxon>Hexanauplia</taxon>
        <taxon>Copepoda</taxon>
        <taxon>Siphonostomatoida</taxon>
        <taxon>Caligidae</taxon>
        <taxon>Lepeophtheirus</taxon>
    </lineage>
</organism>
<gene>
    <name evidence="7" type="ORF">LSAA_13961</name>
</gene>
<name>A0A7R8D3X0_LEPSM</name>
<dbReference type="InterPro" id="IPR012340">
    <property type="entry name" value="NA-bd_OB-fold"/>
</dbReference>
<evidence type="ECO:0000256" key="2">
    <source>
        <dbReference type="ARBA" id="ARBA00022840"/>
    </source>
</evidence>
<dbReference type="Pfam" id="PF00004">
    <property type="entry name" value="AAA"/>
    <property type="match status" value="1"/>
</dbReference>
<dbReference type="GO" id="GO:0016887">
    <property type="term" value="F:ATP hydrolysis activity"/>
    <property type="evidence" value="ECO:0007669"/>
    <property type="project" value="InterPro"/>
</dbReference>
<feature type="region of interest" description="Disordered" evidence="4">
    <location>
        <begin position="134"/>
        <end position="158"/>
    </location>
</feature>
<dbReference type="InterPro" id="IPR032501">
    <property type="entry name" value="Prot_ATP_ID_OB_2nd"/>
</dbReference>
<dbReference type="InterPro" id="IPR050221">
    <property type="entry name" value="26S_Proteasome_ATPase"/>
</dbReference>
<evidence type="ECO:0000313" key="7">
    <source>
        <dbReference type="EMBL" id="CAF3020578.1"/>
    </source>
</evidence>
<evidence type="ECO:0000259" key="5">
    <source>
        <dbReference type="Pfam" id="PF00004"/>
    </source>
</evidence>
<sequence length="637" mass="73795">MILFYRLTPRIKYWKYIRSSADPSLAKSLFWTAPFVKSLILDIFSYKKDLFSVAEILGVTSEMICSNIVKSQIKNSMQGIRNAKSINTIPLKEFPTLKNYNYNDFWNETPVKSILEEIRCKKVIPRRRKTNFREDDKKIDKSESSNKESPYEQIRNKNINERNDLLKKLLPNDFGSSRKKRKYNRRNYGPESKRKPSGRIQMKKPSAHSSVLYSIIKSTKSPLKINSIPPVSKMDLDDFFVNRIDYQKGKRMLFQIWDSFNSPEEYSIVHSGSINSVSFNWCGRSGKKQILSSGIDGYFRGLDLGAQKKKFCGTDQISEEEVVLGFEKYYYVFDVRSGKREIKLLGGNGFPISQNMAYSHTISIPTKTGFRLEDLRKPNKEFYAVEYVPTYGSTYCQVEMSAPTNPKEKALGDYRSKLKEHKEVEARLKEMRESLKELTKQYDKSENDLKALQSRKFIVKATNGPRYVVGCRRQLDKSKLKPGTRVALDMTTLTIMRYLPREVDPLVYNMSHEDPGEVTYSNIGGLAEQIRELREVIELPPTQSRTFPSCWNLSSQGLSTLWSPRNRKNPPCSRNKYIGESARLIREMFNYARDHQPCIIFMDEIDAIGGRRFSEGTSADREIQRTLMELLNQMGRL</sequence>
<dbReference type="EMBL" id="HG994587">
    <property type="protein sequence ID" value="CAF3020578.1"/>
    <property type="molecule type" value="Genomic_DNA"/>
</dbReference>
<feature type="domain" description="Proteasomal ATPase second OB" evidence="6">
    <location>
        <begin position="451"/>
        <end position="500"/>
    </location>
</feature>
<dbReference type="Proteomes" id="UP000675881">
    <property type="component" value="Chromosome 8"/>
</dbReference>
<evidence type="ECO:0000259" key="6">
    <source>
        <dbReference type="Pfam" id="PF16450"/>
    </source>
</evidence>
<dbReference type="GO" id="GO:0005524">
    <property type="term" value="F:ATP binding"/>
    <property type="evidence" value="ECO:0007669"/>
    <property type="project" value="UniProtKB-KW"/>
</dbReference>
<evidence type="ECO:0000256" key="4">
    <source>
        <dbReference type="SAM" id="MobiDB-lite"/>
    </source>
</evidence>
<evidence type="ECO:0000256" key="1">
    <source>
        <dbReference type="ARBA" id="ARBA00022741"/>
    </source>
</evidence>
<feature type="compositionally biased region" description="Basic residues" evidence="4">
    <location>
        <begin position="195"/>
        <end position="204"/>
    </location>
</feature>
<feature type="domain" description="ATPase AAA-type core" evidence="5">
    <location>
        <begin position="574"/>
        <end position="634"/>
    </location>
</feature>
<dbReference type="Pfam" id="PF16450">
    <property type="entry name" value="Prot_ATP_ID_OB_C"/>
    <property type="match status" value="1"/>
</dbReference>
<dbReference type="AlphaFoldDB" id="A0A7R8D3X0"/>
<reference evidence="7" key="1">
    <citation type="submission" date="2021-02" db="EMBL/GenBank/DDBJ databases">
        <authorList>
            <person name="Bekaert M."/>
        </authorList>
    </citation>
    <scope>NUCLEOTIDE SEQUENCE</scope>
    <source>
        <strain evidence="7">IoA-00</strain>
    </source>
</reference>
<proteinExistence type="predicted"/>
<evidence type="ECO:0000256" key="3">
    <source>
        <dbReference type="SAM" id="Coils"/>
    </source>
</evidence>
<feature type="region of interest" description="Disordered" evidence="4">
    <location>
        <begin position="170"/>
        <end position="204"/>
    </location>
</feature>
<dbReference type="FunFam" id="2.40.50.140:FF:000168">
    <property type="entry name" value="26S protease regulatory subunit 10B"/>
    <property type="match status" value="1"/>
</dbReference>
<feature type="coiled-coil region" evidence="3">
    <location>
        <begin position="414"/>
        <end position="455"/>
    </location>
</feature>
<keyword evidence="2" id="KW-0067">ATP-binding</keyword>
<dbReference type="InterPro" id="IPR003959">
    <property type="entry name" value="ATPase_AAA_core"/>
</dbReference>
<evidence type="ECO:0000313" key="8">
    <source>
        <dbReference type="Proteomes" id="UP000675881"/>
    </source>
</evidence>
<dbReference type="SUPFAM" id="SSF52540">
    <property type="entry name" value="P-loop containing nucleoside triphosphate hydrolases"/>
    <property type="match status" value="1"/>
</dbReference>
<keyword evidence="8" id="KW-1185">Reference proteome</keyword>